<dbReference type="InterPro" id="IPR016024">
    <property type="entry name" value="ARM-type_fold"/>
</dbReference>
<evidence type="ECO:0000256" key="1">
    <source>
        <dbReference type="ARBA" id="ARBA00004123"/>
    </source>
</evidence>
<evidence type="ECO:0000256" key="2">
    <source>
        <dbReference type="ARBA" id="ARBA00010511"/>
    </source>
</evidence>
<keyword evidence="3" id="KW-0539">Nucleus</keyword>
<dbReference type="InterPro" id="IPR011989">
    <property type="entry name" value="ARM-like"/>
</dbReference>
<evidence type="ECO:0000313" key="5">
    <source>
        <dbReference type="EMBL" id="GFR48139.1"/>
    </source>
</evidence>
<dbReference type="GO" id="GO:0005634">
    <property type="term" value="C:nucleus"/>
    <property type="evidence" value="ECO:0007669"/>
    <property type="project" value="UniProtKB-SubCell"/>
</dbReference>
<protein>
    <recommendedName>
        <fullName evidence="4">Pre-rRNA-processing protein RIX1 N-terminal domain-containing protein</fullName>
    </recommendedName>
</protein>
<dbReference type="SUPFAM" id="SSF48371">
    <property type="entry name" value="ARM repeat"/>
    <property type="match status" value="1"/>
</dbReference>
<sequence length="302" mass="29608">MEAAAALRSALLRKVLSSLEQPLSPDGTAAIAQLLVGSGLLSAGPDGIQGGTWAPVTELQGKLVEQLLKQLSKGDAAARPGVALLLGVLCRHVSVRSFLSSYGDWSAALLEAVRRGDSSSATRAAALHALGELFGRVRELLDVPGVRRDASGPAGRTLQLATPLLGEPGCQVAALSAAHSVLRCLPSAARHHCAALETQLAALLAAPPAGAGAGAGAPAGGAGGAANAATPAGVSLRVRCEAARALAALPRAAAGGGGGGAVAAASADADAWSSLVRRTLLSLHAALDLLFYYGGGAGGGGA</sequence>
<dbReference type="GO" id="GO:0006364">
    <property type="term" value="P:rRNA processing"/>
    <property type="evidence" value="ECO:0007669"/>
    <property type="project" value="TreeGrafter"/>
</dbReference>
<dbReference type="Gene3D" id="1.25.10.10">
    <property type="entry name" value="Leucine-rich Repeat Variant"/>
    <property type="match status" value="1"/>
</dbReference>
<evidence type="ECO:0000259" key="4">
    <source>
        <dbReference type="Pfam" id="PF08167"/>
    </source>
</evidence>
<dbReference type="InterPro" id="IPR012583">
    <property type="entry name" value="RIX1_N"/>
</dbReference>
<dbReference type="Pfam" id="PF08167">
    <property type="entry name" value="RIX1"/>
    <property type="match status" value="1"/>
</dbReference>
<dbReference type="PANTHER" id="PTHR34105:SF1">
    <property type="entry name" value="PROLINE-, GLUTAMIC ACID- AND LEUCINE-RICH PROTEIN 1"/>
    <property type="match status" value="1"/>
</dbReference>
<evidence type="ECO:0000313" key="6">
    <source>
        <dbReference type="Proteomes" id="UP001054857"/>
    </source>
</evidence>
<accession>A0AAD3HNP2</accession>
<dbReference type="PANTHER" id="PTHR34105">
    <property type="entry name" value="PROLINE-, GLUTAMIC ACID- AND LEUCINE-RICH PROTEIN 1"/>
    <property type="match status" value="1"/>
</dbReference>
<comment type="similarity">
    <text evidence="2">Belongs to the RIX1/PELP1 family.</text>
</comment>
<feature type="domain" description="Pre-rRNA-processing protein RIX1 N-terminal" evidence="4">
    <location>
        <begin position="16"/>
        <end position="206"/>
    </location>
</feature>
<dbReference type="Proteomes" id="UP001054857">
    <property type="component" value="Unassembled WGS sequence"/>
</dbReference>
<keyword evidence="6" id="KW-1185">Reference proteome</keyword>
<dbReference type="AlphaFoldDB" id="A0AAD3HNP2"/>
<evidence type="ECO:0000256" key="3">
    <source>
        <dbReference type="ARBA" id="ARBA00023242"/>
    </source>
</evidence>
<comment type="caution">
    <text evidence="5">The sequence shown here is derived from an EMBL/GenBank/DDBJ whole genome shotgun (WGS) entry which is preliminary data.</text>
</comment>
<proteinExistence type="inferred from homology"/>
<organism evidence="5 6">
    <name type="scientific">Astrephomene gubernaculifera</name>
    <dbReference type="NCBI Taxonomy" id="47775"/>
    <lineage>
        <taxon>Eukaryota</taxon>
        <taxon>Viridiplantae</taxon>
        <taxon>Chlorophyta</taxon>
        <taxon>core chlorophytes</taxon>
        <taxon>Chlorophyceae</taxon>
        <taxon>CS clade</taxon>
        <taxon>Chlamydomonadales</taxon>
        <taxon>Astrephomenaceae</taxon>
        <taxon>Astrephomene</taxon>
    </lineage>
</organism>
<dbReference type="EMBL" id="BMAR01000022">
    <property type="protein sequence ID" value="GFR48139.1"/>
    <property type="molecule type" value="Genomic_DNA"/>
</dbReference>
<feature type="non-terminal residue" evidence="5">
    <location>
        <position position="302"/>
    </location>
</feature>
<name>A0AAD3HNP2_9CHLO</name>
<comment type="subcellular location">
    <subcellularLocation>
        <location evidence="1">Nucleus</location>
    </subcellularLocation>
</comment>
<reference evidence="5 6" key="1">
    <citation type="journal article" date="2021" name="Sci. Rep.">
        <title>Genome sequencing of the multicellular alga Astrephomene provides insights into convergent evolution of germ-soma differentiation.</title>
        <authorList>
            <person name="Yamashita S."/>
            <person name="Yamamoto K."/>
            <person name="Matsuzaki R."/>
            <person name="Suzuki S."/>
            <person name="Yamaguchi H."/>
            <person name="Hirooka S."/>
            <person name="Minakuchi Y."/>
            <person name="Miyagishima S."/>
            <person name="Kawachi M."/>
            <person name="Toyoda A."/>
            <person name="Nozaki H."/>
        </authorList>
    </citation>
    <scope>NUCLEOTIDE SEQUENCE [LARGE SCALE GENOMIC DNA]</scope>
    <source>
        <strain evidence="5 6">NIES-4017</strain>
    </source>
</reference>
<gene>
    <name evidence="5" type="ORF">Agub_g9973</name>
</gene>